<feature type="transmembrane region" description="Helical" evidence="10">
    <location>
        <begin position="331"/>
        <end position="356"/>
    </location>
</feature>
<dbReference type="Gene3D" id="1.10.3080.10">
    <property type="entry name" value="Clc chloride channel"/>
    <property type="match status" value="1"/>
</dbReference>
<dbReference type="EMBL" id="BANC01000005">
    <property type="protein sequence ID" value="GAN78656.1"/>
    <property type="molecule type" value="Genomic_DNA"/>
</dbReference>
<dbReference type="AlphaFoldDB" id="A0A0D6PBE5"/>
<feature type="transmembrane region" description="Helical" evidence="10">
    <location>
        <begin position="395"/>
        <end position="420"/>
    </location>
</feature>
<keyword evidence="2" id="KW-0813">Transport</keyword>
<evidence type="ECO:0000256" key="9">
    <source>
        <dbReference type="ARBA" id="ARBA00023303"/>
    </source>
</evidence>
<dbReference type="OrthoDB" id="9767361at2"/>
<evidence type="ECO:0000256" key="3">
    <source>
        <dbReference type="ARBA" id="ARBA00022692"/>
    </source>
</evidence>
<evidence type="ECO:0000313" key="11">
    <source>
        <dbReference type="EMBL" id="GAN78656.1"/>
    </source>
</evidence>
<organism evidence="11 12">
    <name type="scientific">Acidocella aminolytica 101 = DSM 11237</name>
    <dbReference type="NCBI Taxonomy" id="1120923"/>
    <lineage>
        <taxon>Bacteria</taxon>
        <taxon>Pseudomonadati</taxon>
        <taxon>Pseudomonadota</taxon>
        <taxon>Alphaproteobacteria</taxon>
        <taxon>Acetobacterales</taxon>
        <taxon>Acidocellaceae</taxon>
        <taxon>Acidocella</taxon>
    </lineage>
</organism>
<dbReference type="STRING" id="1120923.SAMN02746095_00468"/>
<evidence type="ECO:0000256" key="4">
    <source>
        <dbReference type="ARBA" id="ARBA00022989"/>
    </source>
</evidence>
<keyword evidence="12" id="KW-1185">Reference proteome</keyword>
<evidence type="ECO:0000256" key="8">
    <source>
        <dbReference type="ARBA" id="ARBA00023214"/>
    </source>
</evidence>
<evidence type="ECO:0000256" key="5">
    <source>
        <dbReference type="ARBA" id="ARBA00023065"/>
    </source>
</evidence>
<evidence type="ECO:0000256" key="2">
    <source>
        <dbReference type="ARBA" id="ARBA00022448"/>
    </source>
</evidence>
<evidence type="ECO:0000313" key="12">
    <source>
        <dbReference type="Proteomes" id="UP000032668"/>
    </source>
</evidence>
<feature type="transmembrane region" description="Helical" evidence="10">
    <location>
        <begin position="368"/>
        <end position="389"/>
    </location>
</feature>
<evidence type="ECO:0000256" key="1">
    <source>
        <dbReference type="ARBA" id="ARBA00004141"/>
    </source>
</evidence>
<dbReference type="SUPFAM" id="SSF81340">
    <property type="entry name" value="Clc chloride channel"/>
    <property type="match status" value="1"/>
</dbReference>
<keyword evidence="9" id="KW-0407">Ion channel</keyword>
<feature type="transmembrane region" description="Helical" evidence="10">
    <location>
        <begin position="45"/>
        <end position="62"/>
    </location>
</feature>
<comment type="caution">
    <text evidence="11">The sequence shown here is derived from an EMBL/GenBank/DDBJ whole genome shotgun (WGS) entry which is preliminary data.</text>
</comment>
<feature type="transmembrane region" description="Helical" evidence="10">
    <location>
        <begin position="427"/>
        <end position="446"/>
    </location>
</feature>
<dbReference type="PRINTS" id="PR00762">
    <property type="entry name" value="CLCHANNEL"/>
</dbReference>
<feature type="transmembrane region" description="Helical" evidence="10">
    <location>
        <begin position="246"/>
        <end position="268"/>
    </location>
</feature>
<accession>A0A0D6PBE5</accession>
<evidence type="ECO:0000256" key="7">
    <source>
        <dbReference type="ARBA" id="ARBA00023173"/>
    </source>
</evidence>
<keyword evidence="7" id="KW-0869">Chloride channel</keyword>
<sequence>MKPENDPSPPHVLFDEPKPLSLPFLAALALGLGVFTGGGAVVFRLLIGLIHNFAFLGHWSFHYNASLFTGPSPWGAGIILVPIIGGLIVTFLVVNFAPEARGHGVPEVMDAIFYKDGIIRPVVAAVKSVASAIAIGTGAAVGREGPIIQIGSAFGSTLGQVIDMPPFQRIILVAAGAGAGIAATFNTPIGGVMFALELMLPEISVSSFLPVALATGAATFIGRALLGSQPAFFVPPLPALGTNLHAVGNLFLFAALGGLAGLASGGFIRGLYVSEVVFERIRNPYVRHIIGMLLMGLLIYGILVFTGHYFVEGVGYAMIQALLTAQLAPGASLAFFAGLLVLLFIAKLFATCMCLGSGSSGGIFSPSLFMGASIGGAFAAIMQMMHLAGPADITSFAMVGMAAMVGGGTGAVMTAVTMIFEMTRDYGIVMPMIIAVAVAVGVRRLLAPESIYTIKLVKRGHFIPKALHADMFLVRQASDIMEEDIRVLPGSTPFEALISAEEETGRMRHAVITQDGLITGVLRVNMALRKGLAEAERSLTLADIASKRFVVVHDTDIAHAVIGRMWRRGAIMAVVTRGAGQDAHGQDVIGVITKEHLADSVASAVIHFRND</sequence>
<dbReference type="InterPro" id="IPR014743">
    <property type="entry name" value="Cl-channel_core"/>
</dbReference>
<dbReference type="InterPro" id="IPR001807">
    <property type="entry name" value="ClC"/>
</dbReference>
<feature type="transmembrane region" description="Helical" evidence="10">
    <location>
        <begin position="118"/>
        <end position="141"/>
    </location>
</feature>
<dbReference type="InterPro" id="IPR046342">
    <property type="entry name" value="CBS_dom_sf"/>
</dbReference>
<comment type="subcellular location">
    <subcellularLocation>
        <location evidence="1">Membrane</location>
        <topology evidence="1">Multi-pass membrane protein</topology>
    </subcellularLocation>
</comment>
<feature type="transmembrane region" description="Helical" evidence="10">
    <location>
        <begin position="74"/>
        <end position="97"/>
    </location>
</feature>
<keyword evidence="6 10" id="KW-0472">Membrane</keyword>
<keyword evidence="5" id="KW-0406">Ion transport</keyword>
<dbReference type="GO" id="GO:0005254">
    <property type="term" value="F:chloride channel activity"/>
    <property type="evidence" value="ECO:0007669"/>
    <property type="project" value="UniProtKB-KW"/>
</dbReference>
<evidence type="ECO:0000256" key="10">
    <source>
        <dbReference type="SAM" id="Phobius"/>
    </source>
</evidence>
<protein>
    <submittedName>
        <fullName evidence="11">Chloride channel voltage-gated protein</fullName>
    </submittedName>
</protein>
<dbReference type="PANTHER" id="PTHR43427:SF6">
    <property type="entry name" value="CHLORIDE CHANNEL PROTEIN CLC-E"/>
    <property type="match status" value="1"/>
</dbReference>
<gene>
    <name evidence="11" type="ORF">Aam_005_055</name>
</gene>
<proteinExistence type="predicted"/>
<dbReference type="SUPFAM" id="SSF54631">
    <property type="entry name" value="CBS-domain pair"/>
    <property type="match status" value="1"/>
</dbReference>
<keyword evidence="4 10" id="KW-1133">Transmembrane helix</keyword>
<keyword evidence="3 10" id="KW-0812">Transmembrane</keyword>
<evidence type="ECO:0000256" key="6">
    <source>
        <dbReference type="ARBA" id="ARBA00023136"/>
    </source>
</evidence>
<feature type="transmembrane region" description="Helical" evidence="10">
    <location>
        <begin position="289"/>
        <end position="311"/>
    </location>
</feature>
<dbReference type="PANTHER" id="PTHR43427">
    <property type="entry name" value="CHLORIDE CHANNEL PROTEIN CLC-E"/>
    <property type="match status" value="1"/>
</dbReference>
<dbReference type="RefSeq" id="WP_048877150.1">
    <property type="nucleotide sequence ID" value="NZ_BANC01000005.1"/>
</dbReference>
<dbReference type="GO" id="GO:0034707">
    <property type="term" value="C:chloride channel complex"/>
    <property type="evidence" value="ECO:0007669"/>
    <property type="project" value="UniProtKB-KW"/>
</dbReference>
<dbReference type="Proteomes" id="UP000032668">
    <property type="component" value="Unassembled WGS sequence"/>
</dbReference>
<dbReference type="Pfam" id="PF00654">
    <property type="entry name" value="Voltage_CLC"/>
    <property type="match status" value="1"/>
</dbReference>
<dbReference type="CDD" id="cd00400">
    <property type="entry name" value="Voltage_gated_ClC"/>
    <property type="match status" value="1"/>
</dbReference>
<feature type="transmembrane region" description="Helical" evidence="10">
    <location>
        <begin position="208"/>
        <end position="226"/>
    </location>
</feature>
<reference evidence="11 12" key="1">
    <citation type="submission" date="2012-11" db="EMBL/GenBank/DDBJ databases">
        <title>Whole genome sequence of Acidocella aminolytica 101 = DSM 11237.</title>
        <authorList>
            <person name="Azuma Y."/>
            <person name="Higashiura N."/>
            <person name="Hirakawa H."/>
            <person name="Matsushita K."/>
        </authorList>
    </citation>
    <scope>NUCLEOTIDE SEQUENCE [LARGE SCALE GENOMIC DNA]</scope>
    <source>
        <strain evidence="12">101 / DSM 11237</strain>
    </source>
</reference>
<feature type="transmembrane region" description="Helical" evidence="10">
    <location>
        <begin position="170"/>
        <end position="196"/>
    </location>
</feature>
<name>A0A0D6PBE5_9PROT</name>
<keyword evidence="8" id="KW-0868">Chloride</keyword>
<feature type="transmembrane region" description="Helical" evidence="10">
    <location>
        <begin position="20"/>
        <end position="38"/>
    </location>
</feature>
<dbReference type="InterPro" id="IPR050368">
    <property type="entry name" value="ClC-type_chloride_channel"/>
</dbReference>